<evidence type="ECO:0000256" key="3">
    <source>
        <dbReference type="ARBA" id="ARBA00023043"/>
    </source>
</evidence>
<evidence type="ECO:0000256" key="1">
    <source>
        <dbReference type="ARBA" id="ARBA00022737"/>
    </source>
</evidence>
<dbReference type="SUPFAM" id="SSF51695">
    <property type="entry name" value="PLC-like phosphodiesterases"/>
    <property type="match status" value="1"/>
</dbReference>
<name>A0A1Y1VA52_9FUNG</name>
<evidence type="ECO:0000313" key="9">
    <source>
        <dbReference type="Proteomes" id="UP000193719"/>
    </source>
</evidence>
<dbReference type="Pfam" id="PF25329">
    <property type="entry name" value="C2_GDE1"/>
    <property type="match status" value="1"/>
</dbReference>
<evidence type="ECO:0000259" key="6">
    <source>
        <dbReference type="PROSITE" id="PS51382"/>
    </source>
</evidence>
<dbReference type="InterPro" id="IPR057506">
    <property type="entry name" value="C2_GPCPD1"/>
</dbReference>
<gene>
    <name evidence="8" type="ORF">BCR36DRAFT_326073</name>
</gene>
<feature type="repeat" description="ANK" evidence="4">
    <location>
        <begin position="551"/>
        <end position="583"/>
    </location>
</feature>
<dbReference type="PROSITE" id="PS51382">
    <property type="entry name" value="SPX"/>
    <property type="match status" value="1"/>
</dbReference>
<organism evidence="8 9">
    <name type="scientific">Piromyces finnis</name>
    <dbReference type="NCBI Taxonomy" id="1754191"/>
    <lineage>
        <taxon>Eukaryota</taxon>
        <taxon>Fungi</taxon>
        <taxon>Fungi incertae sedis</taxon>
        <taxon>Chytridiomycota</taxon>
        <taxon>Chytridiomycota incertae sedis</taxon>
        <taxon>Neocallimastigomycetes</taxon>
        <taxon>Neocallimastigales</taxon>
        <taxon>Neocallimastigaceae</taxon>
        <taxon>Piromyces</taxon>
    </lineage>
</organism>
<dbReference type="InterPro" id="IPR051578">
    <property type="entry name" value="GDPD"/>
</dbReference>
<feature type="repeat" description="ANK" evidence="4">
    <location>
        <begin position="368"/>
        <end position="400"/>
    </location>
</feature>
<reference evidence="8 9" key="1">
    <citation type="submission" date="2016-08" db="EMBL/GenBank/DDBJ databases">
        <title>Genomes of anaerobic fungi encode conserved fungal cellulosomes for biomass hydrolysis.</title>
        <authorList>
            <consortium name="DOE Joint Genome Institute"/>
            <person name="Haitjema C.H."/>
            <person name="Gilmore S.P."/>
            <person name="Henske J.K."/>
            <person name="Solomon K.V."/>
            <person name="De Groot R."/>
            <person name="Kuo A."/>
            <person name="Mondo S.J."/>
            <person name="Salamov A.A."/>
            <person name="Labutti K."/>
            <person name="Zhao Z."/>
            <person name="Chiniquy J."/>
            <person name="Barry K."/>
            <person name="Brewer H.M."/>
            <person name="Purvine S.O."/>
            <person name="Wright A.T."/>
            <person name="Boxma B."/>
            <person name="Van Alen T."/>
            <person name="Hackstein J.H."/>
            <person name="Baker S.E."/>
            <person name="Grigoriev I.V."/>
            <person name="O'Malley M.A."/>
        </authorList>
    </citation>
    <scope>NUCLEOTIDE SEQUENCE [LARGE SCALE GENOMIC DNA]</scope>
    <source>
        <strain evidence="9">finn</strain>
    </source>
</reference>
<feature type="domain" description="GP-PDE" evidence="7">
    <location>
        <begin position="1006"/>
        <end position="1325"/>
    </location>
</feature>
<evidence type="ECO:0000256" key="5">
    <source>
        <dbReference type="SAM" id="MobiDB-lite"/>
    </source>
</evidence>
<dbReference type="InterPro" id="IPR036770">
    <property type="entry name" value="Ankyrin_rpt-contain_sf"/>
</dbReference>
<dbReference type="Pfam" id="PF03105">
    <property type="entry name" value="SPX"/>
    <property type="match status" value="1"/>
</dbReference>
<dbReference type="InterPro" id="IPR017946">
    <property type="entry name" value="PLC-like_Pdiesterase_TIM-brl"/>
</dbReference>
<dbReference type="OrthoDB" id="1577640at2759"/>
<dbReference type="PANTHER" id="PTHR22958:SF1">
    <property type="entry name" value="GLYCEROPHOSPHOCHOLINE PHOSPHODIESTERASE GPCPD1"/>
    <property type="match status" value="1"/>
</dbReference>
<dbReference type="InterPro" id="IPR002110">
    <property type="entry name" value="Ankyrin_rpt"/>
</dbReference>
<keyword evidence="3 4" id="KW-0040">ANK repeat</keyword>
<evidence type="ECO:0000256" key="2">
    <source>
        <dbReference type="ARBA" id="ARBA00022801"/>
    </source>
</evidence>
<dbReference type="GO" id="GO:0047389">
    <property type="term" value="F:glycerophosphocholine phosphodiesterase activity"/>
    <property type="evidence" value="ECO:0007669"/>
    <property type="project" value="TreeGrafter"/>
</dbReference>
<dbReference type="Pfam" id="PF12796">
    <property type="entry name" value="Ank_2"/>
    <property type="match status" value="2"/>
</dbReference>
<accession>A0A1Y1VA52</accession>
<keyword evidence="1" id="KW-0677">Repeat</keyword>
<dbReference type="STRING" id="1754191.A0A1Y1VA52"/>
<keyword evidence="2" id="KW-0378">Hydrolase</keyword>
<dbReference type="PROSITE" id="PS50297">
    <property type="entry name" value="ANK_REP_REGION"/>
    <property type="match status" value="2"/>
</dbReference>
<dbReference type="InterPro" id="IPR004331">
    <property type="entry name" value="SPX_dom"/>
</dbReference>
<dbReference type="GO" id="GO:0046475">
    <property type="term" value="P:glycerophospholipid catabolic process"/>
    <property type="evidence" value="ECO:0007669"/>
    <property type="project" value="TreeGrafter"/>
</dbReference>
<feature type="domain" description="SPX" evidence="6">
    <location>
        <begin position="1"/>
        <end position="166"/>
    </location>
</feature>
<dbReference type="Proteomes" id="UP000193719">
    <property type="component" value="Unassembled WGS sequence"/>
</dbReference>
<dbReference type="PANTHER" id="PTHR22958">
    <property type="entry name" value="GLYCEROPHOSPHORYL DIESTER PHOSPHODIESTERASE"/>
    <property type="match status" value="1"/>
</dbReference>
<dbReference type="InterPro" id="IPR030395">
    <property type="entry name" value="GP_PDE_dom"/>
</dbReference>
<evidence type="ECO:0000259" key="7">
    <source>
        <dbReference type="PROSITE" id="PS51704"/>
    </source>
</evidence>
<dbReference type="Gene3D" id="3.20.20.190">
    <property type="entry name" value="Phosphatidylinositol (PI) phosphodiesterase"/>
    <property type="match status" value="1"/>
</dbReference>
<reference evidence="8 9" key="2">
    <citation type="submission" date="2016-08" db="EMBL/GenBank/DDBJ databases">
        <title>Pervasive Adenine N6-methylation of Active Genes in Fungi.</title>
        <authorList>
            <consortium name="DOE Joint Genome Institute"/>
            <person name="Mondo S.J."/>
            <person name="Dannebaum R.O."/>
            <person name="Kuo R.C."/>
            <person name="Labutti K."/>
            <person name="Haridas S."/>
            <person name="Kuo A."/>
            <person name="Salamov A."/>
            <person name="Ahrendt S.R."/>
            <person name="Lipzen A."/>
            <person name="Sullivan W."/>
            <person name="Andreopoulos W.B."/>
            <person name="Clum A."/>
            <person name="Lindquist E."/>
            <person name="Daum C."/>
            <person name="Ramamoorthy G.K."/>
            <person name="Gryganskyi A."/>
            <person name="Culley D."/>
            <person name="Magnuson J.K."/>
            <person name="James T.Y."/>
            <person name="O'Malley M.A."/>
            <person name="Stajich J.E."/>
            <person name="Spatafora J.W."/>
            <person name="Visel A."/>
            <person name="Grigoriev I.V."/>
        </authorList>
    </citation>
    <scope>NUCLEOTIDE SEQUENCE [LARGE SCALE GENOMIC DNA]</scope>
    <source>
        <strain evidence="9">finn</strain>
    </source>
</reference>
<comment type="caution">
    <text evidence="8">The sequence shown here is derived from an EMBL/GenBank/DDBJ whole genome shotgun (WGS) entry which is preliminary data.</text>
</comment>
<dbReference type="Pfam" id="PF03009">
    <property type="entry name" value="GDPD"/>
    <property type="match status" value="1"/>
</dbReference>
<keyword evidence="9" id="KW-1185">Reference proteome</keyword>
<dbReference type="EMBL" id="MCFH01000019">
    <property type="protein sequence ID" value="ORX51055.1"/>
    <property type="molecule type" value="Genomic_DNA"/>
</dbReference>
<protein>
    <submittedName>
        <fullName evidence="8">Ankyrin</fullName>
    </submittedName>
</protein>
<dbReference type="Gene3D" id="1.25.40.20">
    <property type="entry name" value="Ankyrin repeat-containing domain"/>
    <property type="match status" value="2"/>
</dbReference>
<feature type="compositionally biased region" description="Low complexity" evidence="5">
    <location>
        <begin position="689"/>
        <end position="706"/>
    </location>
</feature>
<proteinExistence type="predicted"/>
<dbReference type="PROSITE" id="PS50088">
    <property type="entry name" value="ANK_REPEAT"/>
    <property type="match status" value="3"/>
</dbReference>
<dbReference type="PROSITE" id="PS51704">
    <property type="entry name" value="GP_PDE"/>
    <property type="match status" value="1"/>
</dbReference>
<sequence>MKFGKHIQKIQRREWSRNYMSYKDLKKIINNINILEEGKPSYPVTITAPNPPGTDDNLSKEMTDLKTSFFFNLECELEKVNTFYLQKESEYKIRLQNLIEIKTINQSKKNHISDESLINLASLFHYFLNDVTKLQEFVEVNFVGFRKILKKWDKRTKSITKDMYLARQVEIQPCFNRTILNEMSETATHHFNELKQSIPEETDIDNFPSQSLKSSTLVAPKDNLLYNYERLIVRLILSGKTEEMKQNLHKALPLIENASDEDFYNRVFLRLCKECKYNVINPELTTTSTIDNPNINLNKEKDKNELLERKPSSSSLQNSISGIFINSSLNKSSLVNKISIQDILNIINIFILEIQPRTINFNYFDKIKHQTCLHLTAINNQVELMKFCVENGADIYKNDIFGRIPLHYVAMNGDIECTNFFIQAFNNQISSPISVKSNKSDDVFDDIDQDGYSPTLYAIVRGHSSCLKILLENYKSIDFTTSLTKLYHPLSLACEYGHKNVLLTLLEHGVKEEMNSDGLFPLHLACREGHAEIAKILIHHGSDINGLDKDNGWTPIFYCLSDGHIDCVKILLDSGCKTNIKDEYGWYPLTYALYHGHIKIAQLLSPNAKLMESKSFIMDPESLEVTSYDPPISSSSTGTSHHHHFLQDSMMAIDAPDRNHRSHKNLAKHKIINEAIYSINPSSPTSMATVNPTSTTTENTISTPSNKLNIYRDEDHDEDDHETTSFTNDYQPQQQQQHNNNNNNNNNKRIKIKDTSSLGLNKSNLPLKSENLDPEDDTMSFVKSCTMNDREQTENNHSLATVNDTYHSIMEIPENSRIIPIAPSHLFSDIGNDENLDIDSLPPLSLPPPLVPFKLYGHNYLQKRIYLQIKLENFTDPNQSPLTIYGTQNFCSLRLIIRTDPECSIPYDIILPQKPEDKLITFFIDKDQDVNVEIMVDRAFSNQLIGKAVILSECIKKIIKNGRGDGSDPIEQCTVSLMDSRLHVIGKLCLKIFSISPFSHPSLEIGGKVQTYWKSTATTKLVNKSNQEVSNLSFITASSLSEEYMLLPIQLTKDGIPVVYSQWNIEYHGMKFNIHDITFEQFKFFGEKITSESSSRDKSNTLKDNLLKSFNYESIENYSNIELINLIYKSYLSLEEILKTLSHRIGLNIEVGYPTESVRNKFNFELPYNINQTVDILLQTVYNYGDQRSIIFTSFNPYICTTLKWKQPNCKVFFGTCCGYKINYDQYHYPNLLYCDNTEQEDIQTEKICSSLKEAITFARDNHLIGIFCEATPLIQRPILINTIKESGLFLTTFGKYNFDPNAIKLQEKFGVDAVVINGIVRILK</sequence>
<dbReference type="Pfam" id="PF13637">
    <property type="entry name" value="Ank_4"/>
    <property type="match status" value="1"/>
</dbReference>
<evidence type="ECO:0000256" key="4">
    <source>
        <dbReference type="PROSITE-ProRule" id="PRU00023"/>
    </source>
</evidence>
<feature type="repeat" description="ANK" evidence="4">
    <location>
        <begin position="517"/>
        <end position="549"/>
    </location>
</feature>
<feature type="region of interest" description="Disordered" evidence="5">
    <location>
        <begin position="680"/>
        <end position="776"/>
    </location>
</feature>
<dbReference type="SMART" id="SM00248">
    <property type="entry name" value="ANK"/>
    <property type="match status" value="7"/>
</dbReference>
<dbReference type="SUPFAM" id="SSF48403">
    <property type="entry name" value="Ankyrin repeat"/>
    <property type="match status" value="1"/>
</dbReference>
<evidence type="ECO:0000313" key="8">
    <source>
        <dbReference type="EMBL" id="ORX51055.1"/>
    </source>
</evidence>
<feature type="compositionally biased region" description="Polar residues" evidence="5">
    <location>
        <begin position="755"/>
        <end position="766"/>
    </location>
</feature>
<feature type="compositionally biased region" description="Low complexity" evidence="5">
    <location>
        <begin position="731"/>
        <end position="747"/>
    </location>
</feature>